<proteinExistence type="inferred from homology"/>
<dbReference type="GeneID" id="107433218"/>
<dbReference type="Pfam" id="PF00407">
    <property type="entry name" value="Bet_v_1"/>
    <property type="match status" value="1"/>
</dbReference>
<feature type="domain" description="Bet v I/Major latex protein" evidence="4">
    <location>
        <begin position="25"/>
        <end position="167"/>
    </location>
</feature>
<evidence type="ECO:0000259" key="4">
    <source>
        <dbReference type="Pfam" id="PF00407"/>
    </source>
</evidence>
<organism evidence="5 6">
    <name type="scientific">Ziziphus jujuba</name>
    <name type="common">Chinese jujube</name>
    <name type="synonym">Ziziphus sativa</name>
    <dbReference type="NCBI Taxonomy" id="326968"/>
    <lineage>
        <taxon>Eukaryota</taxon>
        <taxon>Viridiplantae</taxon>
        <taxon>Streptophyta</taxon>
        <taxon>Embryophyta</taxon>
        <taxon>Tracheophyta</taxon>
        <taxon>Spermatophyta</taxon>
        <taxon>Magnoliopsida</taxon>
        <taxon>eudicotyledons</taxon>
        <taxon>Gunneridae</taxon>
        <taxon>Pentapetalae</taxon>
        <taxon>rosids</taxon>
        <taxon>fabids</taxon>
        <taxon>Rosales</taxon>
        <taxon>Rhamnaceae</taxon>
        <taxon>Paliureae</taxon>
        <taxon>Ziziphus</taxon>
    </lineage>
</organism>
<reference evidence="6" key="1">
    <citation type="submission" date="2025-08" db="UniProtKB">
        <authorList>
            <consortium name="RefSeq"/>
        </authorList>
    </citation>
    <scope>IDENTIFICATION</scope>
    <source>
        <tissue evidence="6">Seedling</tissue>
    </source>
</reference>
<sequence length="173" mass="19652">MDPNSVEFQKPSTGLTRVTQRFKTLVTPQRMFKALILDSHIICPKLMFSSIESIEFIEGDGEVGSVKQVNFTEACPYRYMKHRIDALDKEAMMCKFTLIEGDDVLRDKLEYVSYEVQFEGYGGGGCICKLATEYKAREGVEITELDLELGKDRVIGLYEVVEAYLLAHPRAYA</sequence>
<dbReference type="PRINTS" id="PR00634">
    <property type="entry name" value="BETALLERGEN"/>
</dbReference>
<keyword evidence="2" id="KW-0611">Plant defense</keyword>
<dbReference type="GO" id="GO:0009738">
    <property type="term" value="P:abscisic acid-activated signaling pathway"/>
    <property type="evidence" value="ECO:0007669"/>
    <property type="project" value="InterPro"/>
</dbReference>
<evidence type="ECO:0000313" key="5">
    <source>
        <dbReference type="Proteomes" id="UP001652623"/>
    </source>
</evidence>
<dbReference type="FunFam" id="3.30.530.20:FF:000007">
    <property type="entry name" value="Major pollen allergen Bet v 1-A"/>
    <property type="match status" value="1"/>
</dbReference>
<dbReference type="PANTHER" id="PTHR31213:SF174">
    <property type="entry name" value="MAJOR ALLERGEN PRU AR 1-LIKE"/>
    <property type="match status" value="1"/>
</dbReference>
<accession>A0A6P4ASV6</accession>
<keyword evidence="3" id="KW-0568">Pathogenesis-related protein</keyword>
<dbReference type="InterPro" id="IPR023393">
    <property type="entry name" value="START-like_dom_sf"/>
</dbReference>
<evidence type="ECO:0000313" key="6">
    <source>
        <dbReference type="RefSeq" id="XP_015899966.1"/>
    </source>
</evidence>
<dbReference type="RefSeq" id="XP_015899966.1">
    <property type="nucleotide sequence ID" value="XM_016044480.4"/>
</dbReference>
<gene>
    <name evidence="6" type="primary">LOC107433218</name>
</gene>
<dbReference type="GO" id="GO:0006952">
    <property type="term" value="P:defense response"/>
    <property type="evidence" value="ECO:0007669"/>
    <property type="project" value="UniProtKB-KW"/>
</dbReference>
<dbReference type="GO" id="GO:0010427">
    <property type="term" value="F:abscisic acid binding"/>
    <property type="evidence" value="ECO:0007669"/>
    <property type="project" value="InterPro"/>
</dbReference>
<dbReference type="GO" id="GO:0038023">
    <property type="term" value="F:signaling receptor activity"/>
    <property type="evidence" value="ECO:0007669"/>
    <property type="project" value="InterPro"/>
</dbReference>
<keyword evidence="5" id="KW-1185">Reference proteome</keyword>
<evidence type="ECO:0000256" key="3">
    <source>
        <dbReference type="ARBA" id="ARBA00023265"/>
    </source>
</evidence>
<dbReference type="GO" id="GO:0004864">
    <property type="term" value="F:protein phosphatase inhibitor activity"/>
    <property type="evidence" value="ECO:0007669"/>
    <property type="project" value="InterPro"/>
</dbReference>
<dbReference type="Proteomes" id="UP001652623">
    <property type="component" value="Chromosome 11"/>
</dbReference>
<dbReference type="InterPro" id="IPR000916">
    <property type="entry name" value="Bet_v_I/MLP"/>
</dbReference>
<dbReference type="PANTHER" id="PTHR31213">
    <property type="entry name" value="OS08G0374000 PROTEIN-RELATED"/>
    <property type="match status" value="1"/>
</dbReference>
<dbReference type="InterPro" id="IPR050279">
    <property type="entry name" value="Plant_def-hormone_signal"/>
</dbReference>
<dbReference type="InParanoid" id="A0A6P4ASV6"/>
<dbReference type="SUPFAM" id="SSF55961">
    <property type="entry name" value="Bet v1-like"/>
    <property type="match status" value="1"/>
</dbReference>
<comment type="similarity">
    <text evidence="1">Belongs to the BetVI family.</text>
</comment>
<dbReference type="KEGG" id="zju:107433218"/>
<evidence type="ECO:0000256" key="1">
    <source>
        <dbReference type="ARBA" id="ARBA00009744"/>
    </source>
</evidence>
<evidence type="ECO:0000256" key="2">
    <source>
        <dbReference type="ARBA" id="ARBA00022821"/>
    </source>
</evidence>
<dbReference type="CDD" id="cd07816">
    <property type="entry name" value="Bet_v1-like"/>
    <property type="match status" value="1"/>
</dbReference>
<name>A0A6P4ASV6_ZIZJJ</name>
<protein>
    <submittedName>
        <fullName evidence="6">Pathogenesis-related protein STH-2</fullName>
    </submittedName>
</protein>
<dbReference type="GO" id="GO:0005634">
    <property type="term" value="C:nucleus"/>
    <property type="evidence" value="ECO:0007669"/>
    <property type="project" value="TreeGrafter"/>
</dbReference>
<dbReference type="AlphaFoldDB" id="A0A6P4ASV6"/>
<dbReference type="Gene3D" id="3.30.530.20">
    <property type="match status" value="1"/>
</dbReference>
<dbReference type="GO" id="GO:0005737">
    <property type="term" value="C:cytoplasm"/>
    <property type="evidence" value="ECO:0007669"/>
    <property type="project" value="TreeGrafter"/>
</dbReference>
<dbReference type="InterPro" id="IPR024949">
    <property type="entry name" value="Bet_v_I_allergen"/>
</dbReference>